<comment type="caution">
    <text evidence="8">The sequence shown here is derived from an EMBL/GenBank/DDBJ whole genome shotgun (WGS) entry which is preliminary data.</text>
</comment>
<dbReference type="RefSeq" id="WP_088743208.1">
    <property type="nucleotide sequence ID" value="NZ_CAWOWR010000076.1"/>
</dbReference>
<evidence type="ECO:0000256" key="6">
    <source>
        <dbReference type="ARBA" id="ARBA00023136"/>
    </source>
</evidence>
<comment type="subcellular location">
    <subcellularLocation>
        <location evidence="1">Cell membrane</location>
        <topology evidence="1">Multi-pass membrane protein</topology>
    </subcellularLocation>
</comment>
<evidence type="ECO:0000313" key="9">
    <source>
        <dbReference type="Proteomes" id="UP000319941"/>
    </source>
</evidence>
<dbReference type="InterPro" id="IPR051907">
    <property type="entry name" value="DoxX-like_oxidoreductase"/>
</dbReference>
<proteinExistence type="inferred from homology"/>
<gene>
    <name evidence="8" type="ORF">FQP86_04395</name>
</gene>
<feature type="transmembrane region" description="Helical" evidence="7">
    <location>
        <begin position="74"/>
        <end position="95"/>
    </location>
</feature>
<dbReference type="Proteomes" id="UP000319941">
    <property type="component" value="Unassembled WGS sequence"/>
</dbReference>
<dbReference type="EMBL" id="VNFH01000002">
    <property type="protein sequence ID" value="TVU72900.1"/>
    <property type="molecule type" value="Genomic_DNA"/>
</dbReference>
<keyword evidence="9" id="KW-1185">Reference proteome</keyword>
<evidence type="ECO:0000256" key="7">
    <source>
        <dbReference type="SAM" id="Phobius"/>
    </source>
</evidence>
<keyword evidence="6 7" id="KW-0472">Membrane</keyword>
<sequence>MSLESSSASSTSSSRSGIAGKLLSVLVWLENLRMDAVLILMRIVIGAVFFMSAQTKVDGFALKESTFFLFEHEYALPLVSPVLAAYLATFAEHFFPLMLWLGLGSRFAALGLAVMTLTIQLFVYPDAWVTHGLWMSSLLVLVLQGPGRLSLDHLIRARQG</sequence>
<keyword evidence="5 7" id="KW-1133">Transmembrane helix</keyword>
<organism evidence="8 9">
    <name type="scientific">Cobetia crustatorum</name>
    <dbReference type="NCBI Taxonomy" id="553385"/>
    <lineage>
        <taxon>Bacteria</taxon>
        <taxon>Pseudomonadati</taxon>
        <taxon>Pseudomonadota</taxon>
        <taxon>Gammaproteobacteria</taxon>
        <taxon>Oceanospirillales</taxon>
        <taxon>Halomonadaceae</taxon>
        <taxon>Cobetia</taxon>
    </lineage>
</organism>
<evidence type="ECO:0000256" key="5">
    <source>
        <dbReference type="ARBA" id="ARBA00022989"/>
    </source>
</evidence>
<dbReference type="STRING" id="553385.GCA_000591415_03160"/>
<feature type="transmembrane region" description="Helical" evidence="7">
    <location>
        <begin position="107"/>
        <end position="125"/>
    </location>
</feature>
<accession>A0A558HUT6</accession>
<reference evidence="8 9" key="1">
    <citation type="submission" date="2019-07" db="EMBL/GenBank/DDBJ databases">
        <title>Diversity of Bacteria from Kongsfjorden, Arctic.</title>
        <authorList>
            <person name="Yu Y."/>
        </authorList>
    </citation>
    <scope>NUCLEOTIDE SEQUENCE [LARGE SCALE GENOMIC DNA]</scope>
    <source>
        <strain evidence="8 9">SM1923</strain>
    </source>
</reference>
<name>A0A558HUT6_9GAMM</name>
<dbReference type="GO" id="GO:0005886">
    <property type="term" value="C:plasma membrane"/>
    <property type="evidence" value="ECO:0007669"/>
    <property type="project" value="UniProtKB-SubCell"/>
</dbReference>
<dbReference type="AlphaFoldDB" id="A0A558HUT6"/>
<evidence type="ECO:0000256" key="2">
    <source>
        <dbReference type="ARBA" id="ARBA00006679"/>
    </source>
</evidence>
<evidence type="ECO:0000256" key="1">
    <source>
        <dbReference type="ARBA" id="ARBA00004651"/>
    </source>
</evidence>
<dbReference type="OrthoDB" id="121744at2"/>
<dbReference type="PANTHER" id="PTHR33452">
    <property type="entry name" value="OXIDOREDUCTASE CATD-RELATED"/>
    <property type="match status" value="1"/>
</dbReference>
<evidence type="ECO:0000256" key="4">
    <source>
        <dbReference type="ARBA" id="ARBA00022692"/>
    </source>
</evidence>
<evidence type="ECO:0000256" key="3">
    <source>
        <dbReference type="ARBA" id="ARBA00022475"/>
    </source>
</evidence>
<comment type="similarity">
    <text evidence="2">Belongs to the DoxX family.</text>
</comment>
<keyword evidence="4 7" id="KW-0812">Transmembrane</keyword>
<evidence type="ECO:0000313" key="8">
    <source>
        <dbReference type="EMBL" id="TVU72900.1"/>
    </source>
</evidence>
<dbReference type="Pfam" id="PF07681">
    <property type="entry name" value="DoxX"/>
    <property type="match status" value="1"/>
</dbReference>
<dbReference type="PANTHER" id="PTHR33452:SF1">
    <property type="entry name" value="INNER MEMBRANE PROTEIN YPHA-RELATED"/>
    <property type="match status" value="1"/>
</dbReference>
<feature type="transmembrane region" description="Helical" evidence="7">
    <location>
        <begin position="131"/>
        <end position="151"/>
    </location>
</feature>
<dbReference type="InterPro" id="IPR032808">
    <property type="entry name" value="DoxX"/>
</dbReference>
<keyword evidence="3" id="KW-1003">Cell membrane</keyword>
<protein>
    <submittedName>
        <fullName evidence="8">DoxX family protein</fullName>
    </submittedName>
</protein>
<feature type="transmembrane region" description="Helical" evidence="7">
    <location>
        <begin position="36"/>
        <end position="54"/>
    </location>
</feature>